<dbReference type="Proteomes" id="UP001437256">
    <property type="component" value="Unassembled WGS sequence"/>
</dbReference>
<protein>
    <submittedName>
        <fullName evidence="1">Uncharacterized protein</fullName>
    </submittedName>
</protein>
<gene>
    <name evidence="1" type="ORF">AAF712_003355</name>
</gene>
<dbReference type="SUPFAM" id="SSF52047">
    <property type="entry name" value="RNI-like"/>
    <property type="match status" value="2"/>
</dbReference>
<dbReference type="Gene3D" id="3.80.10.10">
    <property type="entry name" value="Ribonuclease Inhibitor"/>
    <property type="match status" value="2"/>
</dbReference>
<dbReference type="InterPro" id="IPR032675">
    <property type="entry name" value="LRR_dom_sf"/>
</dbReference>
<keyword evidence="2" id="KW-1185">Reference proteome</keyword>
<dbReference type="EMBL" id="JBBXMP010000011">
    <property type="protein sequence ID" value="KAL0069696.1"/>
    <property type="molecule type" value="Genomic_DNA"/>
</dbReference>
<accession>A0ABR3A6S9</accession>
<evidence type="ECO:0000313" key="2">
    <source>
        <dbReference type="Proteomes" id="UP001437256"/>
    </source>
</evidence>
<name>A0ABR3A6S9_9AGAR</name>
<comment type="caution">
    <text evidence="1">The sequence shown here is derived from an EMBL/GenBank/DDBJ whole genome shotgun (WGS) entry which is preliminary data.</text>
</comment>
<dbReference type="PANTHER" id="PTHR13318">
    <property type="entry name" value="PARTNER OF PAIRED, ISOFORM B-RELATED"/>
    <property type="match status" value="1"/>
</dbReference>
<organism evidence="1 2">
    <name type="scientific">Marasmius tenuissimus</name>
    <dbReference type="NCBI Taxonomy" id="585030"/>
    <lineage>
        <taxon>Eukaryota</taxon>
        <taxon>Fungi</taxon>
        <taxon>Dikarya</taxon>
        <taxon>Basidiomycota</taxon>
        <taxon>Agaricomycotina</taxon>
        <taxon>Agaricomycetes</taxon>
        <taxon>Agaricomycetidae</taxon>
        <taxon>Agaricales</taxon>
        <taxon>Marasmiineae</taxon>
        <taxon>Marasmiaceae</taxon>
        <taxon>Marasmius</taxon>
    </lineage>
</organism>
<reference evidence="1 2" key="1">
    <citation type="submission" date="2024-05" db="EMBL/GenBank/DDBJ databases">
        <title>A draft genome resource for the thread blight pathogen Marasmius tenuissimus strain MS-2.</title>
        <authorList>
            <person name="Yulfo-Soto G.E."/>
            <person name="Baruah I.K."/>
            <person name="Amoako-Attah I."/>
            <person name="Bukari Y."/>
            <person name="Meinhardt L.W."/>
            <person name="Bailey B.A."/>
            <person name="Cohen S.P."/>
        </authorList>
    </citation>
    <scope>NUCLEOTIDE SEQUENCE [LARGE SCALE GENOMIC DNA]</scope>
    <source>
        <strain evidence="1 2">MS-2</strain>
    </source>
</reference>
<evidence type="ECO:0000313" key="1">
    <source>
        <dbReference type="EMBL" id="KAL0069696.1"/>
    </source>
</evidence>
<sequence length="933" mass="106265">MENPYGALLRLSADTIRTFRVSFTELLAQYSHRWRTVAVGKGVGQVLDLTPFETLAAKDLSSLEKFYSFGYIFSRDTDEHEQTSTLPPARLLPHAHSLRHLKLHDALISAYTLSQSLPWHNLTELSISYVSEGSLDSAAIMRTLADHCQSLVTFCFDIREMRYSTLAHDAAEWPSLQNLCIKFQFPPLQFDRPITFGDTIPNSVERNEVRVHNRAVFDAFESVTLPSLVRLSLDFEDLPYTPLPDSNDPILDTGTLPFERLIQRSHCHLTHFELLYLRVGAKPLIRVLQSLETLVSLNLGHTTLKSIVHPTRRRPTHYGDFLTVQRGWLERIFRELLSTSSEDRNELPEFLLCPKLRELRVGGCSPDESDILLDFAMKRPNLGVLRVDFGWVSAEDVRRNMDSQRMQEGTKMLREAREVVMDWKWTEMSKRSPWIDRSPTEGFPYGGEVTDDAFSSFLLERREGFKVWLDRSGSLPITISLASHSNVAVYQLTPGQSWPGFSFATSRIFRAGFTELLAQYSHRWKTVVLGTALGRSLDLAPFETLTTNDLSSLENFYSYGVIGHIFPGPDEHDSTTTTSPLVRILIHAHSLRRLRVSSECISAHTLSLPLPWHGLTELSISCPSEGSLDPATILRTLANQCLSLITFRLDVRSSTTGQNTLAPAVEWSGLQVLRISFDCPPFGIGFDGNQVAHTPLVIDAFESVTLPSLVRLFIDFEDPYYPHNLPDLDDTSLDVGTLPFEDLMQRSECRLTHFELSHLRQVGIKPLSRVLQSLDSLVSLNLGRTSRKSVASYDGWVAPYDNEFIVQRRWLERLFQELLSTSVEDHSETPEFILCPKLKEFRIGVCSLDGSDVLLDFAIKRPNLRLLRVDYGSVLPEDVRRIMDSEKIKEGMRTLREEQGVVVDWKWKEKKRRPLIDRSDSTEDMPHGEDSWW</sequence>
<proteinExistence type="predicted"/>